<dbReference type="AlphaFoldDB" id="D8KAK5"/>
<accession>D8KAK5</accession>
<dbReference type="KEGG" id="nwa:Nwat_2655"/>
<evidence type="ECO:0000256" key="2">
    <source>
        <dbReference type="ARBA" id="ARBA00022963"/>
    </source>
</evidence>
<evidence type="ECO:0000313" key="7">
    <source>
        <dbReference type="Proteomes" id="UP000000393"/>
    </source>
</evidence>
<organism evidence="6 7">
    <name type="scientific">Nitrosococcus watsoni (strain C-113)</name>
    <dbReference type="NCBI Taxonomy" id="105559"/>
    <lineage>
        <taxon>Bacteria</taxon>
        <taxon>Pseudomonadati</taxon>
        <taxon>Pseudomonadota</taxon>
        <taxon>Gammaproteobacteria</taxon>
        <taxon>Chromatiales</taxon>
        <taxon>Chromatiaceae</taxon>
        <taxon>Nitrosococcus</taxon>
    </lineage>
</organism>
<dbReference type="Gene3D" id="3.40.1090.10">
    <property type="entry name" value="Cytosolic phospholipase A2 catalytic domain"/>
    <property type="match status" value="2"/>
</dbReference>
<evidence type="ECO:0000256" key="4">
    <source>
        <dbReference type="PROSITE-ProRule" id="PRU01161"/>
    </source>
</evidence>
<name>D8KAK5_NITWC</name>
<sequence length="322" mass="34236">MISENADHGPEITIPNNPQSPPCIGVALGGGAARGWAHIGVLRALAENGIVPDVVAGSSIGALVGAAYGAGILDDLEQWVRSLTWRDTVGFFDIRLRGGLIEGKKLFKFLARRFPYQAIEDLPMPFAAVATNLENGREVWLQQGPLLEAVHASAALPGLLTPVNWSGHWLVDGGLVNPVPVSVCRALGAARVIAVDLNAGLLGRRVVRSADQSRLLAATNSRGLGSALTQALWANFWGESGGQNESQAMDTPPSLLDIVANSINIMQVHITRSRLAGDPPDLSITPRLTDLALLDFHRAEEAIAEGQEAVARIRSELAMLIR</sequence>
<dbReference type="HOGENOM" id="CLU_047251_2_0_6"/>
<dbReference type="SUPFAM" id="SSF52151">
    <property type="entry name" value="FabD/lysophospholipase-like"/>
    <property type="match status" value="1"/>
</dbReference>
<evidence type="ECO:0000259" key="5">
    <source>
        <dbReference type="PROSITE" id="PS51635"/>
    </source>
</evidence>
<feature type="short sequence motif" description="GXSXG" evidence="4">
    <location>
        <begin position="57"/>
        <end position="61"/>
    </location>
</feature>
<keyword evidence="2 4" id="KW-0442">Lipid degradation</keyword>
<dbReference type="PROSITE" id="PS51635">
    <property type="entry name" value="PNPLA"/>
    <property type="match status" value="1"/>
</dbReference>
<dbReference type="InterPro" id="IPR016035">
    <property type="entry name" value="Acyl_Trfase/lysoPLipase"/>
</dbReference>
<dbReference type="Proteomes" id="UP000000393">
    <property type="component" value="Chromosome"/>
</dbReference>
<feature type="short sequence motif" description="DGA/G" evidence="4">
    <location>
        <begin position="172"/>
        <end position="174"/>
    </location>
</feature>
<dbReference type="RefSeq" id="WP_013221500.1">
    <property type="nucleotide sequence ID" value="NC_014315.1"/>
</dbReference>
<comment type="caution">
    <text evidence="4">Lacks conserved residue(s) required for the propagation of feature annotation.</text>
</comment>
<feature type="active site" description="Proton acceptor" evidence="4">
    <location>
        <position position="172"/>
    </location>
</feature>
<proteinExistence type="predicted"/>
<dbReference type="eggNOG" id="COG1752">
    <property type="taxonomic scope" value="Bacteria"/>
</dbReference>
<dbReference type="InterPro" id="IPR002641">
    <property type="entry name" value="PNPLA_dom"/>
</dbReference>
<evidence type="ECO:0000256" key="1">
    <source>
        <dbReference type="ARBA" id="ARBA00022801"/>
    </source>
</evidence>
<keyword evidence="3 4" id="KW-0443">Lipid metabolism</keyword>
<keyword evidence="1 4" id="KW-0378">Hydrolase</keyword>
<dbReference type="InterPro" id="IPR050301">
    <property type="entry name" value="NTE"/>
</dbReference>
<dbReference type="Pfam" id="PF01734">
    <property type="entry name" value="Patatin"/>
    <property type="match status" value="1"/>
</dbReference>
<reference evidence="6 7" key="1">
    <citation type="submission" date="2010-06" db="EMBL/GenBank/DDBJ databases">
        <title>Complete sequence of chromosome of Nitrosococcus watsoni C-113.</title>
        <authorList>
            <consortium name="US DOE Joint Genome Institute"/>
            <person name="Lucas S."/>
            <person name="Copeland A."/>
            <person name="Lapidus A."/>
            <person name="Cheng J.-F."/>
            <person name="Bruce D."/>
            <person name="Goodwin L."/>
            <person name="Pitluck S."/>
            <person name="Malfatti S.A."/>
            <person name="Chain P.S.G."/>
            <person name="Land M."/>
            <person name="Hauser L."/>
            <person name="Kyrpides N."/>
            <person name="Ivanova N."/>
            <person name="Cambell M.A."/>
            <person name="Heidelberg J.F."/>
            <person name="Klotz M.G."/>
            <person name="Woyke T."/>
        </authorList>
    </citation>
    <scope>NUCLEOTIDE SEQUENCE [LARGE SCALE GENOMIC DNA]</scope>
    <source>
        <strain evidence="6 7">C-113</strain>
    </source>
</reference>
<keyword evidence="7" id="KW-1185">Reference proteome</keyword>
<gene>
    <name evidence="6" type="ordered locus">Nwat_2655</name>
</gene>
<dbReference type="PANTHER" id="PTHR14226">
    <property type="entry name" value="NEUROPATHY TARGET ESTERASE/SWISS CHEESE D.MELANOGASTER"/>
    <property type="match status" value="1"/>
</dbReference>
<protein>
    <submittedName>
        <fullName evidence="6">Patatin</fullName>
    </submittedName>
</protein>
<evidence type="ECO:0000313" key="6">
    <source>
        <dbReference type="EMBL" id="ADJ29432.1"/>
    </source>
</evidence>
<dbReference type="STRING" id="105559.Nwat_2655"/>
<dbReference type="GO" id="GO:0016042">
    <property type="term" value="P:lipid catabolic process"/>
    <property type="evidence" value="ECO:0007669"/>
    <property type="project" value="UniProtKB-UniRule"/>
</dbReference>
<feature type="active site" description="Nucleophile" evidence="4">
    <location>
        <position position="59"/>
    </location>
</feature>
<dbReference type="NCBIfam" id="NF007623">
    <property type="entry name" value="PRK10279.1"/>
    <property type="match status" value="1"/>
</dbReference>
<feature type="domain" description="PNPLA" evidence="5">
    <location>
        <begin position="26"/>
        <end position="185"/>
    </location>
</feature>
<dbReference type="PANTHER" id="PTHR14226:SF76">
    <property type="entry name" value="NTE FAMILY PROTEIN RSSA"/>
    <property type="match status" value="1"/>
</dbReference>
<evidence type="ECO:0000256" key="3">
    <source>
        <dbReference type="ARBA" id="ARBA00023098"/>
    </source>
</evidence>
<dbReference type="EMBL" id="CP002086">
    <property type="protein sequence ID" value="ADJ29432.1"/>
    <property type="molecule type" value="Genomic_DNA"/>
</dbReference>
<dbReference type="GO" id="GO:0016787">
    <property type="term" value="F:hydrolase activity"/>
    <property type="evidence" value="ECO:0007669"/>
    <property type="project" value="UniProtKB-UniRule"/>
</dbReference>